<evidence type="ECO:0000256" key="1">
    <source>
        <dbReference type="ARBA" id="ARBA00004804"/>
    </source>
</evidence>
<dbReference type="Pfam" id="PF01208">
    <property type="entry name" value="URO-D"/>
    <property type="match status" value="1"/>
</dbReference>
<dbReference type="PANTHER" id="PTHR21091:SF169">
    <property type="entry name" value="UROPORPHYRINOGEN DECARBOXYLASE"/>
    <property type="match status" value="1"/>
</dbReference>
<evidence type="ECO:0000313" key="14">
    <source>
        <dbReference type="Proteomes" id="UP000623250"/>
    </source>
</evidence>
<dbReference type="InterPro" id="IPR006361">
    <property type="entry name" value="Uroporphyrinogen_deCO2ase_HemE"/>
</dbReference>
<accession>A0A8I1GFT9</accession>
<keyword evidence="14" id="KW-1185">Reference proteome</keyword>
<gene>
    <name evidence="8" type="primary">hemE</name>
    <name evidence="13" type="ORF">JDN41_00640</name>
</gene>
<evidence type="ECO:0000313" key="13">
    <source>
        <dbReference type="EMBL" id="MBJ7542062.1"/>
    </source>
</evidence>
<evidence type="ECO:0000256" key="5">
    <source>
        <dbReference type="ARBA" id="ARBA00022793"/>
    </source>
</evidence>
<evidence type="ECO:0000256" key="6">
    <source>
        <dbReference type="ARBA" id="ARBA00023239"/>
    </source>
</evidence>
<sequence length="348" mass="37822">MNIAAETPKTEPKFLAALKGTAHKAPPMWLMRQAGRYLAEYREVRSQAGSFLNLCYNPELAAEVTLQPIRRFDFDAAIIFSDILVVPHALGQHLEFREGEGPHLDPITSLADLSKLSVEKAKSTFSIVYEAIDRTISGLGDRTPLIGFCGAPWTVASYMVEGHGSSDYRAAKLLAYREPETFKAILDMLVEASAMYLIGQANAGARALQIFDSWASALADNDFDAFVIEPTAEIVKRVKAVHPNVPIIGFPRGASPKYADYVARTGVDALGCDTAAPLPTIAAQQDKVTVQGNLDPLLLLAGGDAMDRRVNAILEALAPKPYVFNLGHGILPDTPIEHVERLIRTVRG</sequence>
<evidence type="ECO:0000256" key="2">
    <source>
        <dbReference type="ARBA" id="ARBA00009935"/>
    </source>
</evidence>
<dbReference type="FunFam" id="3.20.20.210:FF:000007">
    <property type="entry name" value="Uroporphyrinogen decarboxylase"/>
    <property type="match status" value="1"/>
</dbReference>
<keyword evidence="5 8" id="KW-0210">Decarboxylase</keyword>
<evidence type="ECO:0000259" key="11">
    <source>
        <dbReference type="PROSITE" id="PS00906"/>
    </source>
</evidence>
<feature type="binding site" evidence="8">
    <location>
        <position position="213"/>
    </location>
    <ligand>
        <name>substrate</name>
    </ligand>
</feature>
<comment type="subunit">
    <text evidence="8">Homodimer.</text>
</comment>
<protein>
    <recommendedName>
        <fullName evidence="3 8">Uroporphyrinogen decarboxylase</fullName>
        <shortName evidence="8">UPD</shortName>
        <shortName evidence="8">URO-D</shortName>
        <ecNumber evidence="3 8">4.1.1.37</ecNumber>
    </recommendedName>
</protein>
<evidence type="ECO:0000256" key="9">
    <source>
        <dbReference type="RuleBase" id="RU000554"/>
    </source>
</evidence>
<dbReference type="PROSITE" id="PS00906">
    <property type="entry name" value="UROD_1"/>
    <property type="match status" value="1"/>
</dbReference>
<feature type="domain" description="Uroporphyrinogen decarboxylase (URO-D)" evidence="12">
    <location>
        <begin position="146"/>
        <end position="162"/>
    </location>
</feature>
<evidence type="ECO:0000256" key="3">
    <source>
        <dbReference type="ARBA" id="ARBA00012288"/>
    </source>
</evidence>
<organism evidence="13 14">
    <name type="scientific">Rhodomicrobium udaipurense</name>
    <dbReference type="NCBI Taxonomy" id="1202716"/>
    <lineage>
        <taxon>Bacteria</taxon>
        <taxon>Pseudomonadati</taxon>
        <taxon>Pseudomonadota</taxon>
        <taxon>Alphaproteobacteria</taxon>
        <taxon>Hyphomicrobiales</taxon>
        <taxon>Hyphomicrobiaceae</taxon>
        <taxon>Rhodomicrobium</taxon>
    </lineage>
</organism>
<comment type="subcellular location">
    <subcellularLocation>
        <location evidence="8">Cytoplasm</location>
    </subcellularLocation>
</comment>
<evidence type="ECO:0000256" key="10">
    <source>
        <dbReference type="RuleBase" id="RU004169"/>
    </source>
</evidence>
<dbReference type="InterPro" id="IPR000257">
    <property type="entry name" value="Uroporphyrinogen_deCOase"/>
</dbReference>
<dbReference type="PROSITE" id="PS00907">
    <property type="entry name" value="UROD_2"/>
    <property type="match status" value="1"/>
</dbReference>
<dbReference type="Proteomes" id="UP000623250">
    <property type="component" value="Unassembled WGS sequence"/>
</dbReference>
<dbReference type="EMBL" id="JAEMUK010000002">
    <property type="protein sequence ID" value="MBJ7542062.1"/>
    <property type="molecule type" value="Genomic_DNA"/>
</dbReference>
<keyword evidence="6 8" id="KW-0456">Lyase</keyword>
<comment type="catalytic activity">
    <reaction evidence="8 9">
        <text>uroporphyrinogen III + 4 H(+) = coproporphyrinogen III + 4 CO2</text>
        <dbReference type="Rhea" id="RHEA:19865"/>
        <dbReference type="ChEBI" id="CHEBI:15378"/>
        <dbReference type="ChEBI" id="CHEBI:16526"/>
        <dbReference type="ChEBI" id="CHEBI:57308"/>
        <dbReference type="ChEBI" id="CHEBI:57309"/>
        <dbReference type="EC" id="4.1.1.37"/>
    </reaction>
</comment>
<dbReference type="Gene3D" id="3.20.20.210">
    <property type="match status" value="1"/>
</dbReference>
<feature type="binding site" evidence="8">
    <location>
        <position position="158"/>
    </location>
    <ligand>
        <name>substrate</name>
    </ligand>
</feature>
<comment type="pathway">
    <text evidence="1 8 9">Porphyrin-containing compound metabolism; protoporphyrin-IX biosynthesis; coproporphyrinogen-III from 5-aminolevulinate: step 4/4.</text>
</comment>
<dbReference type="AlphaFoldDB" id="A0A8I1GFT9"/>
<dbReference type="GO" id="GO:0005829">
    <property type="term" value="C:cytosol"/>
    <property type="evidence" value="ECO:0007669"/>
    <property type="project" value="TreeGrafter"/>
</dbReference>
<dbReference type="SUPFAM" id="SSF51726">
    <property type="entry name" value="UROD/MetE-like"/>
    <property type="match status" value="1"/>
</dbReference>
<keyword evidence="7 8" id="KW-0627">Porphyrin biosynthesis</keyword>
<dbReference type="RefSeq" id="WP_013420278.1">
    <property type="nucleotide sequence ID" value="NZ_JAEMUK010000002.1"/>
</dbReference>
<proteinExistence type="inferred from homology"/>
<feature type="domain" description="Uroporphyrinogen decarboxylase (URO-D)" evidence="11">
    <location>
        <begin position="27"/>
        <end position="36"/>
    </location>
</feature>
<feature type="binding site" evidence="8">
    <location>
        <begin position="32"/>
        <end position="36"/>
    </location>
    <ligand>
        <name>substrate</name>
    </ligand>
</feature>
<dbReference type="CDD" id="cd00717">
    <property type="entry name" value="URO-D"/>
    <property type="match status" value="1"/>
</dbReference>
<reference evidence="13 14" key="1">
    <citation type="submission" date="2020-12" db="EMBL/GenBank/DDBJ databases">
        <title>Revised draft genomes of Rhodomicrobium vannielii ATCC 17100 and Rhodomicrobium udaipurense JA643.</title>
        <authorList>
            <person name="Conners E.M."/>
            <person name="Davenport E.J."/>
            <person name="Bose A."/>
        </authorList>
    </citation>
    <scope>NUCLEOTIDE SEQUENCE [LARGE SCALE GENOMIC DNA]</scope>
    <source>
        <strain evidence="13 14">JA643</strain>
    </source>
</reference>
<comment type="caution">
    <text evidence="13">The sequence shown here is derived from an EMBL/GenBank/DDBJ whole genome shotgun (WGS) entry which is preliminary data.</text>
</comment>
<keyword evidence="4 8" id="KW-0963">Cytoplasm</keyword>
<dbReference type="NCBIfam" id="TIGR01464">
    <property type="entry name" value="hemE"/>
    <property type="match status" value="1"/>
</dbReference>
<dbReference type="GO" id="GO:0019353">
    <property type="term" value="P:protoporphyrinogen IX biosynthetic process from glutamate"/>
    <property type="evidence" value="ECO:0007669"/>
    <property type="project" value="TreeGrafter"/>
</dbReference>
<evidence type="ECO:0000256" key="4">
    <source>
        <dbReference type="ARBA" id="ARBA00022490"/>
    </source>
</evidence>
<evidence type="ECO:0000256" key="8">
    <source>
        <dbReference type="HAMAP-Rule" id="MF_00218"/>
    </source>
</evidence>
<dbReference type="InterPro" id="IPR038071">
    <property type="entry name" value="UROD/MetE-like_sf"/>
</dbReference>
<evidence type="ECO:0000259" key="12">
    <source>
        <dbReference type="PROSITE" id="PS00907"/>
    </source>
</evidence>
<dbReference type="UniPathway" id="UPA00251">
    <property type="reaction ID" value="UER00321"/>
</dbReference>
<dbReference type="EC" id="4.1.1.37" evidence="3 8"/>
<dbReference type="PANTHER" id="PTHR21091">
    <property type="entry name" value="METHYLTETRAHYDROFOLATE:HOMOCYSTEINE METHYLTRANSFERASE RELATED"/>
    <property type="match status" value="1"/>
</dbReference>
<comment type="function">
    <text evidence="8">Catalyzes the decarboxylation of four acetate groups of uroporphyrinogen-III to yield coproporphyrinogen-III.</text>
</comment>
<name>A0A8I1GFT9_9HYPH</name>
<feature type="site" description="Transition state stabilizer" evidence="8">
    <location>
        <position position="82"/>
    </location>
</feature>
<evidence type="ECO:0000256" key="7">
    <source>
        <dbReference type="ARBA" id="ARBA00023244"/>
    </source>
</evidence>
<feature type="binding site" evidence="8">
    <location>
        <position position="328"/>
    </location>
    <ligand>
        <name>substrate</name>
    </ligand>
</feature>
<comment type="similarity">
    <text evidence="2 8 10">Belongs to the uroporphyrinogen decarboxylase family.</text>
</comment>
<dbReference type="HAMAP" id="MF_00218">
    <property type="entry name" value="URO_D"/>
    <property type="match status" value="1"/>
</dbReference>
<comment type="caution">
    <text evidence="8">Lacks conserved residue(s) required for the propagation of feature annotation.</text>
</comment>
<dbReference type="GO" id="GO:0004853">
    <property type="term" value="F:uroporphyrinogen decarboxylase activity"/>
    <property type="evidence" value="ECO:0007669"/>
    <property type="project" value="UniProtKB-UniRule"/>
</dbReference>
<feature type="binding site" evidence="8">
    <location>
        <position position="82"/>
    </location>
    <ligand>
        <name>substrate</name>
    </ligand>
</feature>